<evidence type="ECO:0000313" key="1">
    <source>
        <dbReference type="EMBL" id="CAB3890987.1"/>
    </source>
</evidence>
<dbReference type="Pfam" id="PF02413">
    <property type="entry name" value="Caudo_TAP"/>
    <property type="match status" value="1"/>
</dbReference>
<evidence type="ECO:0008006" key="3">
    <source>
        <dbReference type="Google" id="ProtNLM"/>
    </source>
</evidence>
<proteinExistence type="predicted"/>
<evidence type="ECO:0000313" key="2">
    <source>
        <dbReference type="Proteomes" id="UP000494105"/>
    </source>
</evidence>
<dbReference type="Proteomes" id="UP000494105">
    <property type="component" value="Unassembled WGS sequence"/>
</dbReference>
<dbReference type="EMBL" id="CADILD010000002">
    <property type="protein sequence ID" value="CAB3890987.1"/>
    <property type="molecule type" value="Genomic_DNA"/>
</dbReference>
<sequence length="201" mass="22193">MEWLFSASAQRFFNVKSEANVLFPADCIPVSAALAQRVMDETQSGDRLLVVQADGLPSTVSRIVFSPSELMFFHAGINTPQSYPSDCLDVTVSLAEEIQDQLATGRLIAADDKGMPITVPRPPATEAELAQRALLERDARLAEAAIRIAPLQDAADLGDAGQQDEIKLQAWKRYRIALNRIERDPGFPRDIPWPERPDLPI</sequence>
<organism evidence="1 2">
    <name type="scientific">Achromobacter piechaudii</name>
    <dbReference type="NCBI Taxonomy" id="72556"/>
    <lineage>
        <taxon>Bacteria</taxon>
        <taxon>Pseudomonadati</taxon>
        <taxon>Pseudomonadota</taxon>
        <taxon>Betaproteobacteria</taxon>
        <taxon>Burkholderiales</taxon>
        <taxon>Alcaligenaceae</taxon>
        <taxon>Achromobacter</taxon>
    </lineage>
</organism>
<gene>
    <name evidence="1" type="ORF">LMG1861_03801</name>
</gene>
<dbReference type="AlphaFoldDB" id="A0A6S7DGX0"/>
<protein>
    <recommendedName>
        <fullName evidence="3">Tail fiber assembly protein</fullName>
    </recommendedName>
</protein>
<accession>A0A6S7DGX0</accession>
<dbReference type="RefSeq" id="WP_175129203.1">
    <property type="nucleotide sequence ID" value="NZ_CADILD010000002.1"/>
</dbReference>
<reference evidence="1 2" key="1">
    <citation type="submission" date="2020-04" db="EMBL/GenBank/DDBJ databases">
        <authorList>
            <person name="De Canck E."/>
        </authorList>
    </citation>
    <scope>NUCLEOTIDE SEQUENCE [LARGE SCALE GENOMIC DNA]</scope>
    <source>
        <strain evidence="1 2">LMG 1861</strain>
    </source>
</reference>
<dbReference type="InterPro" id="IPR003458">
    <property type="entry name" value="Phage_T4_Gp38_tail_assem"/>
</dbReference>
<name>A0A6S7DGX0_9BURK</name>